<evidence type="ECO:0000256" key="6">
    <source>
        <dbReference type="RuleBase" id="RU000716"/>
    </source>
</evidence>
<reference evidence="9 10" key="1">
    <citation type="journal article" date="2015" name="Nature">
        <title>rRNA introns, odd ribosomes, and small enigmatic genomes across a large radiation of phyla.</title>
        <authorList>
            <person name="Brown C.T."/>
            <person name="Hug L.A."/>
            <person name="Thomas B.C."/>
            <person name="Sharon I."/>
            <person name="Castelle C.J."/>
            <person name="Singh A."/>
            <person name="Wilkins M.J."/>
            <person name="Williams K.H."/>
            <person name="Banfield J.F."/>
        </authorList>
    </citation>
    <scope>NUCLEOTIDE SEQUENCE [LARGE SCALE GENOMIC DNA]</scope>
</reference>
<feature type="domain" description="RNA polymerase sigma-70 region 2" evidence="7">
    <location>
        <begin position="30"/>
        <end position="96"/>
    </location>
</feature>
<proteinExistence type="inferred from homology"/>
<comment type="similarity">
    <text evidence="1 6">Belongs to the sigma-70 factor family. ECF subfamily.</text>
</comment>
<evidence type="ECO:0000259" key="8">
    <source>
        <dbReference type="Pfam" id="PF08281"/>
    </source>
</evidence>
<dbReference type="InterPro" id="IPR013324">
    <property type="entry name" value="RNA_pol_sigma_r3/r4-like"/>
</dbReference>
<dbReference type="EMBL" id="LCIT01000002">
    <property type="protein sequence ID" value="KKT63639.1"/>
    <property type="molecule type" value="Genomic_DNA"/>
</dbReference>
<dbReference type="CDD" id="cd06171">
    <property type="entry name" value="Sigma70_r4"/>
    <property type="match status" value="1"/>
</dbReference>
<dbReference type="InterPro" id="IPR039425">
    <property type="entry name" value="RNA_pol_sigma-70-like"/>
</dbReference>
<evidence type="ECO:0000313" key="9">
    <source>
        <dbReference type="EMBL" id="KKT63639.1"/>
    </source>
</evidence>
<dbReference type="InterPro" id="IPR000838">
    <property type="entry name" value="RNA_pol_sigma70_ECF_CS"/>
</dbReference>
<keyword evidence="2 6" id="KW-0805">Transcription regulation</keyword>
<dbReference type="GO" id="GO:0006352">
    <property type="term" value="P:DNA-templated transcription initiation"/>
    <property type="evidence" value="ECO:0007669"/>
    <property type="project" value="InterPro"/>
</dbReference>
<gene>
    <name evidence="9" type="ORF">UW55_C0002G0104</name>
</gene>
<dbReference type="InterPro" id="IPR013249">
    <property type="entry name" value="RNA_pol_sigma70_r4_t2"/>
</dbReference>
<dbReference type="GO" id="GO:0016987">
    <property type="term" value="F:sigma factor activity"/>
    <property type="evidence" value="ECO:0007669"/>
    <property type="project" value="UniProtKB-KW"/>
</dbReference>
<dbReference type="InterPro" id="IPR036388">
    <property type="entry name" value="WH-like_DNA-bd_sf"/>
</dbReference>
<dbReference type="Gene3D" id="1.10.10.10">
    <property type="entry name" value="Winged helix-like DNA-binding domain superfamily/Winged helix DNA-binding domain"/>
    <property type="match status" value="1"/>
</dbReference>
<evidence type="ECO:0000256" key="4">
    <source>
        <dbReference type="ARBA" id="ARBA00023125"/>
    </source>
</evidence>
<organism evidence="9 10">
    <name type="scientific">Candidatus Giovannonibacteria bacterium GW2011_GWA2_44_26</name>
    <dbReference type="NCBI Taxonomy" id="1618648"/>
    <lineage>
        <taxon>Bacteria</taxon>
        <taxon>Candidatus Giovannoniibacteriota</taxon>
    </lineage>
</organism>
<evidence type="ECO:0000259" key="7">
    <source>
        <dbReference type="Pfam" id="PF04542"/>
    </source>
</evidence>
<dbReference type="InterPro" id="IPR007627">
    <property type="entry name" value="RNA_pol_sigma70_r2"/>
</dbReference>
<keyword evidence="5 6" id="KW-0804">Transcription</keyword>
<dbReference type="PANTHER" id="PTHR43133">
    <property type="entry name" value="RNA POLYMERASE ECF-TYPE SIGMA FACTO"/>
    <property type="match status" value="1"/>
</dbReference>
<evidence type="ECO:0000256" key="1">
    <source>
        <dbReference type="ARBA" id="ARBA00010641"/>
    </source>
</evidence>
<dbReference type="PROSITE" id="PS01063">
    <property type="entry name" value="SIGMA70_ECF"/>
    <property type="match status" value="1"/>
</dbReference>
<feature type="domain" description="RNA polymerase sigma factor 70 region 4 type 2" evidence="8">
    <location>
        <begin position="124"/>
        <end position="176"/>
    </location>
</feature>
<dbReference type="InterPro" id="IPR013325">
    <property type="entry name" value="RNA_pol_sigma_r2"/>
</dbReference>
<dbReference type="NCBIfam" id="TIGR02937">
    <property type="entry name" value="sigma70-ECF"/>
    <property type="match status" value="1"/>
</dbReference>
<dbReference type="PANTHER" id="PTHR43133:SF8">
    <property type="entry name" value="RNA POLYMERASE SIGMA FACTOR HI_1459-RELATED"/>
    <property type="match status" value="1"/>
</dbReference>
<dbReference type="AlphaFoldDB" id="A0A0G1LVB6"/>
<comment type="caution">
    <text evidence="9">The sequence shown here is derived from an EMBL/GenBank/DDBJ whole genome shotgun (WGS) entry which is preliminary data.</text>
</comment>
<dbReference type="GO" id="GO:0003677">
    <property type="term" value="F:DNA binding"/>
    <property type="evidence" value="ECO:0007669"/>
    <property type="project" value="UniProtKB-KW"/>
</dbReference>
<protein>
    <recommendedName>
        <fullName evidence="6">RNA polymerase sigma factor</fullName>
    </recommendedName>
</protein>
<dbReference type="Gene3D" id="1.10.1740.10">
    <property type="match status" value="1"/>
</dbReference>
<dbReference type="Pfam" id="PF08281">
    <property type="entry name" value="Sigma70_r4_2"/>
    <property type="match status" value="1"/>
</dbReference>
<evidence type="ECO:0000313" key="10">
    <source>
        <dbReference type="Proteomes" id="UP000033945"/>
    </source>
</evidence>
<evidence type="ECO:0000256" key="3">
    <source>
        <dbReference type="ARBA" id="ARBA00023082"/>
    </source>
</evidence>
<sequence>MKEVKEKNEAEKDEILVKKAQESPEAYEALYKKYGKRVYNYFWYRAGRVKEVAEDLAQETFVKAYQKLPNFRLRAYSYFSYLKTIAHNTLVKYYKKPKTASLEEIGDIAEESAPDKSEVKETAELLWQAIEKLPEAEKNIILLKYREGRSVKEIAELTKKSTNAIKLVLSRTRKKLVGWLKFKP</sequence>
<keyword evidence="4 6" id="KW-0238">DNA-binding</keyword>
<accession>A0A0G1LVB6</accession>
<name>A0A0G1LVB6_9BACT</name>
<dbReference type="InterPro" id="IPR014284">
    <property type="entry name" value="RNA_pol_sigma-70_dom"/>
</dbReference>
<keyword evidence="3 6" id="KW-0731">Sigma factor</keyword>
<dbReference type="Pfam" id="PF04542">
    <property type="entry name" value="Sigma70_r2"/>
    <property type="match status" value="1"/>
</dbReference>
<dbReference type="Proteomes" id="UP000033945">
    <property type="component" value="Unassembled WGS sequence"/>
</dbReference>
<dbReference type="SUPFAM" id="SSF88659">
    <property type="entry name" value="Sigma3 and sigma4 domains of RNA polymerase sigma factors"/>
    <property type="match status" value="1"/>
</dbReference>
<dbReference type="SUPFAM" id="SSF88946">
    <property type="entry name" value="Sigma2 domain of RNA polymerase sigma factors"/>
    <property type="match status" value="1"/>
</dbReference>
<evidence type="ECO:0000256" key="5">
    <source>
        <dbReference type="ARBA" id="ARBA00023163"/>
    </source>
</evidence>
<evidence type="ECO:0000256" key="2">
    <source>
        <dbReference type="ARBA" id="ARBA00023015"/>
    </source>
</evidence>